<gene>
    <name evidence="5" type="primary">LOC111125528</name>
</gene>
<dbReference type="InterPro" id="IPR001394">
    <property type="entry name" value="Peptidase_C19_UCH"/>
</dbReference>
<evidence type="ECO:0000256" key="1">
    <source>
        <dbReference type="RuleBase" id="RU366025"/>
    </source>
</evidence>
<comment type="similarity">
    <text evidence="1">Belongs to the peptidase C19 family.</text>
</comment>
<dbReference type="InterPro" id="IPR016024">
    <property type="entry name" value="ARM-type_fold"/>
</dbReference>
<dbReference type="InterPro" id="IPR028889">
    <property type="entry name" value="USP"/>
</dbReference>
<dbReference type="InterPro" id="IPR018200">
    <property type="entry name" value="USP_CS"/>
</dbReference>
<dbReference type="PANTHER" id="PTHR24006">
    <property type="entry name" value="UBIQUITIN CARBOXYL-TERMINAL HYDROLASE"/>
    <property type="match status" value="1"/>
</dbReference>
<dbReference type="KEGG" id="cvn:111125528"/>
<dbReference type="Proteomes" id="UP000694844">
    <property type="component" value="Chromosome 3"/>
</dbReference>
<comment type="catalytic activity">
    <reaction evidence="1">
        <text>Thiol-dependent hydrolysis of ester, thioester, amide, peptide and isopeptide bonds formed by the C-terminal Gly of ubiquitin (a 76-residue protein attached to proteins as an intracellular targeting signal).</text>
        <dbReference type="EC" id="3.4.19.12"/>
    </reaction>
</comment>
<protein>
    <recommendedName>
        <fullName evidence="1">Ubiquitin carboxyl-terminal hydrolase</fullName>
        <ecNumber evidence="1">3.4.19.12</ecNumber>
    </recommendedName>
</protein>
<feature type="domain" description="USP" evidence="3">
    <location>
        <begin position="434"/>
        <end position="853"/>
    </location>
</feature>
<feature type="compositionally biased region" description="Polar residues" evidence="2">
    <location>
        <begin position="552"/>
        <end position="579"/>
    </location>
</feature>
<feature type="compositionally biased region" description="Basic and acidic residues" evidence="2">
    <location>
        <begin position="528"/>
        <end position="551"/>
    </location>
</feature>
<dbReference type="SUPFAM" id="SSF54001">
    <property type="entry name" value="Cysteine proteinases"/>
    <property type="match status" value="1"/>
</dbReference>
<keyword evidence="1" id="KW-0645">Protease</keyword>
<dbReference type="OrthoDB" id="2420415at2759"/>
<dbReference type="GeneID" id="111125528"/>
<dbReference type="SUPFAM" id="SSF48371">
    <property type="entry name" value="ARM repeat"/>
    <property type="match status" value="1"/>
</dbReference>
<organism evidence="4 5">
    <name type="scientific">Crassostrea virginica</name>
    <name type="common">Eastern oyster</name>
    <dbReference type="NCBI Taxonomy" id="6565"/>
    <lineage>
        <taxon>Eukaryota</taxon>
        <taxon>Metazoa</taxon>
        <taxon>Spiralia</taxon>
        <taxon>Lophotrochozoa</taxon>
        <taxon>Mollusca</taxon>
        <taxon>Bivalvia</taxon>
        <taxon>Autobranchia</taxon>
        <taxon>Pteriomorphia</taxon>
        <taxon>Ostreida</taxon>
        <taxon>Ostreoidea</taxon>
        <taxon>Ostreidae</taxon>
        <taxon>Crassostrea</taxon>
    </lineage>
</organism>
<keyword evidence="4" id="KW-1185">Reference proteome</keyword>
<dbReference type="GO" id="GO:0005829">
    <property type="term" value="C:cytosol"/>
    <property type="evidence" value="ECO:0007669"/>
    <property type="project" value="TreeGrafter"/>
</dbReference>
<feature type="compositionally biased region" description="Gly residues" evidence="2">
    <location>
        <begin position="930"/>
        <end position="940"/>
    </location>
</feature>
<dbReference type="GO" id="GO:0005634">
    <property type="term" value="C:nucleus"/>
    <property type="evidence" value="ECO:0007669"/>
    <property type="project" value="TreeGrafter"/>
</dbReference>
<dbReference type="InterPro" id="IPR049407">
    <property type="entry name" value="Usp38-like_N"/>
</dbReference>
<dbReference type="PANTHER" id="PTHR24006:SF908">
    <property type="entry name" value="DEUBIQUITINATING APOPTOTIC INHIBITOR, ISOFORM A"/>
    <property type="match status" value="1"/>
</dbReference>
<dbReference type="Pfam" id="PF00443">
    <property type="entry name" value="UCH"/>
    <property type="match status" value="1"/>
</dbReference>
<keyword evidence="1" id="KW-0788">Thiol protease</keyword>
<keyword evidence="1" id="KW-0833">Ubl conjugation pathway</keyword>
<dbReference type="GO" id="GO:0006508">
    <property type="term" value="P:proteolysis"/>
    <property type="evidence" value="ECO:0007669"/>
    <property type="project" value="UniProtKB-KW"/>
</dbReference>
<evidence type="ECO:0000313" key="5">
    <source>
        <dbReference type="RefSeq" id="XP_022325150.1"/>
    </source>
</evidence>
<evidence type="ECO:0000256" key="2">
    <source>
        <dbReference type="SAM" id="MobiDB-lite"/>
    </source>
</evidence>
<dbReference type="AlphaFoldDB" id="A0A8B8DBW7"/>
<sequence>MDAILNGILSSRHPDALKKQLITKVTENSSKPQPVRVIRSVLQISSSWFLQGESDIAFSEGLQVYKAWAKYNLTTFEAFFDREFLLSLFSFKGRREANAVLLLEVSMELLQRSSSYSAHVRVVEAKAISYVREHPSIDCLNNFVNFLFKFKECLPKGDFVSTFCVSLINSLSLCAIPEDPASVVQYIKSVDQICSLIHNIWNNADSDVIMDSLKAIFGIIAAEETEPSLCLGAVVRNIPEKMIEIIVKYAINSDIDNTRMTTALQRVVDWVQWPTATNVHKWIITFFKNLAAAKKYSILINVTETKIEQVCQKLEFPAVREGALSVLTHMLLGFQHSPEPFHKILPDLVKVIEVMRTEDQVQLRSLSDLLHCCVFLHAGYPDLYDPILELLKGIPAPSAEEIKSRLEESQWLTQKSGSSKYVSKVTQRSETGKTGLFNLGNTCFMNSILQALFMCDSFRRDTLSYQPTPEQPVLAQLQQVFAFLSQTQRPAYAPMTFSRMSRPSWFMAGHQQDCSEYLKYLLDRVHEQERSRQKKERTSEKSSETGDRADKGTQNSTGITDNSANTTNKSAGVKNNSGVTTDNSTVIRSLIEDHYGGLMVTTVTCLNCKSQSSRTEEFNDIPLAFPEYKPIITEEKGDNKEKKEPNTKCLHLNDLLQHYLKPELLTGDNQYFCDTCGSLQDAERKISINRPPEHLIISLLRFSYDAKIHARSKIFQEVKYPRTLILPKDQPSETKADNPRRSLRSAVSRQIERCGVNTQKGEVYGLNAVVVHSGTSSESGHYYTYARHSLFQDPERVMENLAGCTDEDNIDFLQDKWYLFNDNRVSYAQYSSFCSVTQRFTKDTAYVLFYKRIDPQNSEREGVDLNKSIKPAEVDPPLQDRLRQLVSKDNTQYLQEQEMSEQKRASRKRPVSQTTSSWFYKQDEDQGPPGSCGGSSGFDGSGPRFVF</sequence>
<dbReference type="PROSITE" id="PS00972">
    <property type="entry name" value="USP_1"/>
    <property type="match status" value="1"/>
</dbReference>
<proteinExistence type="inferred from homology"/>
<accession>A0A8B8DBW7</accession>
<dbReference type="EC" id="3.4.19.12" evidence="1"/>
<evidence type="ECO:0000313" key="4">
    <source>
        <dbReference type="Proteomes" id="UP000694844"/>
    </source>
</evidence>
<dbReference type="PROSITE" id="PS00973">
    <property type="entry name" value="USP_2"/>
    <property type="match status" value="1"/>
</dbReference>
<dbReference type="PROSITE" id="PS50235">
    <property type="entry name" value="USP_3"/>
    <property type="match status" value="1"/>
</dbReference>
<dbReference type="RefSeq" id="XP_022325150.1">
    <property type="nucleotide sequence ID" value="XM_022469442.1"/>
</dbReference>
<feature type="region of interest" description="Disordered" evidence="2">
    <location>
        <begin position="528"/>
        <end position="579"/>
    </location>
</feature>
<dbReference type="GO" id="GO:0016579">
    <property type="term" value="P:protein deubiquitination"/>
    <property type="evidence" value="ECO:0007669"/>
    <property type="project" value="InterPro"/>
</dbReference>
<dbReference type="Gene3D" id="3.90.70.10">
    <property type="entry name" value="Cysteine proteinases"/>
    <property type="match status" value="1"/>
</dbReference>
<reference evidence="5" key="1">
    <citation type="submission" date="2025-08" db="UniProtKB">
        <authorList>
            <consortium name="RefSeq"/>
        </authorList>
    </citation>
    <scope>IDENTIFICATION</scope>
    <source>
        <tissue evidence="5">Whole sample</tissue>
    </source>
</reference>
<evidence type="ECO:0000259" key="3">
    <source>
        <dbReference type="PROSITE" id="PS50235"/>
    </source>
</evidence>
<keyword evidence="1" id="KW-0378">Hydrolase</keyword>
<dbReference type="Pfam" id="PF21246">
    <property type="entry name" value="Usp38-like_N"/>
    <property type="match status" value="1"/>
</dbReference>
<dbReference type="InterPro" id="IPR038765">
    <property type="entry name" value="Papain-like_cys_pep_sf"/>
</dbReference>
<dbReference type="GO" id="GO:0004843">
    <property type="term" value="F:cysteine-type deubiquitinase activity"/>
    <property type="evidence" value="ECO:0007669"/>
    <property type="project" value="UniProtKB-UniRule"/>
</dbReference>
<name>A0A8B8DBW7_CRAVI</name>
<feature type="region of interest" description="Disordered" evidence="2">
    <location>
        <begin position="895"/>
        <end position="947"/>
    </location>
</feature>
<dbReference type="InterPro" id="IPR050164">
    <property type="entry name" value="Peptidase_C19"/>
</dbReference>